<evidence type="ECO:0000259" key="1">
    <source>
        <dbReference type="Pfam" id="PF00326"/>
    </source>
</evidence>
<dbReference type="InterPro" id="IPR002469">
    <property type="entry name" value="Peptidase_S9B_N"/>
</dbReference>
<dbReference type="InterPro" id="IPR001375">
    <property type="entry name" value="Peptidase_S9_cat"/>
</dbReference>
<dbReference type="PANTHER" id="PTHR11731">
    <property type="entry name" value="PROTEASE FAMILY S9B,C DIPEPTIDYL-PEPTIDASE IV-RELATED"/>
    <property type="match status" value="1"/>
</dbReference>
<dbReference type="Pfam" id="PF00930">
    <property type="entry name" value="DPPIV_N"/>
    <property type="match status" value="1"/>
</dbReference>
<proteinExistence type="predicted"/>
<dbReference type="EMBL" id="SOAG01000003">
    <property type="protein sequence ID" value="TDS65100.1"/>
    <property type="molecule type" value="Genomic_DNA"/>
</dbReference>
<evidence type="ECO:0000259" key="2">
    <source>
        <dbReference type="Pfam" id="PF00930"/>
    </source>
</evidence>
<evidence type="ECO:0000313" key="3">
    <source>
        <dbReference type="EMBL" id="TDS65100.1"/>
    </source>
</evidence>
<dbReference type="Gene3D" id="2.140.10.30">
    <property type="entry name" value="Dipeptidylpeptidase IV, N-terminal domain"/>
    <property type="match status" value="1"/>
</dbReference>
<dbReference type="AlphaFoldDB" id="A0A4R7F3U0"/>
<dbReference type="Pfam" id="PF00326">
    <property type="entry name" value="Peptidase_S9"/>
    <property type="match status" value="1"/>
</dbReference>
<feature type="domain" description="Dipeptidylpeptidase IV N-terminal" evidence="2">
    <location>
        <begin position="139"/>
        <end position="461"/>
    </location>
</feature>
<comment type="caution">
    <text evidence="3">The sequence shown here is derived from an EMBL/GenBank/DDBJ whole genome shotgun (WGS) entry which is preliminary data.</text>
</comment>
<dbReference type="GO" id="GO:0008236">
    <property type="term" value="F:serine-type peptidase activity"/>
    <property type="evidence" value="ECO:0007669"/>
    <property type="project" value="InterPro"/>
</dbReference>
<dbReference type="SUPFAM" id="SSF53474">
    <property type="entry name" value="alpha/beta-Hydrolases"/>
    <property type="match status" value="1"/>
</dbReference>
<dbReference type="SUPFAM" id="SSF82171">
    <property type="entry name" value="DPP6 N-terminal domain-like"/>
    <property type="match status" value="1"/>
</dbReference>
<gene>
    <name evidence="3" type="ORF">C8P70_103123</name>
</gene>
<accession>A0A4R7F3U0</accession>
<dbReference type="GO" id="GO:0006508">
    <property type="term" value="P:proteolysis"/>
    <property type="evidence" value="ECO:0007669"/>
    <property type="project" value="InterPro"/>
</dbReference>
<dbReference type="InterPro" id="IPR029058">
    <property type="entry name" value="AB_hydrolase_fold"/>
</dbReference>
<protein>
    <submittedName>
        <fullName evidence="3">Dipeptidyl-peptidase-4</fullName>
    </submittedName>
</protein>
<evidence type="ECO:0000313" key="4">
    <source>
        <dbReference type="Proteomes" id="UP000295215"/>
    </source>
</evidence>
<feature type="domain" description="Peptidase S9 prolyl oligopeptidase catalytic" evidence="1">
    <location>
        <begin position="550"/>
        <end position="741"/>
    </location>
</feature>
<dbReference type="Proteomes" id="UP000295215">
    <property type="component" value="Unassembled WGS sequence"/>
</dbReference>
<name>A0A4R7F3U0_9FLAO</name>
<sequence length="750" mass="86236">MVKPDKNFNLADIIKPESQNMKKRSLVFFLLVSNLLFAQRNLTIAEATYGQFLQFSPEKYNRPSWKNDDTFTFITKTNDSLIAKSKTNNWDSYLILTAEELYANLESNFKNSSFNFTTLPSDLKWISDNEISFSVTDKASSKKYLIYYNTQEQKVINSFVYKSNGAEETVSRNKDFVAWLDDNNIIITDNKGSNIEVTNDPVLDIINGSHNTHREEFGIDKGMWWSPKQDQLLYYRKDQSMVTNYPLPQWSSRVTAIKNIKYPMTGMTNEKVSLVIFDVYTNKKVTLQTGEQDQFLTMVTWDPSGNYIYVGILNREQNHLKVNKYNAATGIFEQTLFEESSKTYTEPSQGLVFNPADSKTFLYFSDNEGYRQMYLYNTEGKLIKSLGHEDVIVSDFLGFDKEGKNAFYIGVTNQGLDRQLFKVNLKKGKTEQITEISGTHTIVLNNSKTLFVDQFNNTETPNQTKLVNLENKKEIKLINAKNPYQGIINMPKMDLITITAEDDKTPLNGRIIYPSNFDANKKYPVMVYVYGGPHAQLITNSWLGGASLFFHYMAQQGYIVFTIDNRGSFNRGRDFEHVIHRQLGQIEMADQLKGIEYLKSLSFVNSEKIGVYGWSFGGFMTTTLSVHHPEIFKVGVAGGPVMDWKYYEIMYGERYMDTPKENQEGYEKTSLINKADKLKNKLLIIHGAQDPVVVQQHSMEFIEACIKANKQVDYFLYPTHEHNVSGIDRVHLNTKIANYFFDFLAEPAKN</sequence>
<dbReference type="Gene3D" id="3.40.50.1820">
    <property type="entry name" value="alpha/beta hydrolase"/>
    <property type="match status" value="1"/>
</dbReference>
<organism evidence="3 4">
    <name type="scientific">Myroides indicus</name>
    <dbReference type="NCBI Taxonomy" id="1323422"/>
    <lineage>
        <taxon>Bacteria</taxon>
        <taxon>Pseudomonadati</taxon>
        <taxon>Bacteroidota</taxon>
        <taxon>Flavobacteriia</taxon>
        <taxon>Flavobacteriales</taxon>
        <taxon>Flavobacteriaceae</taxon>
        <taxon>Myroides</taxon>
    </lineage>
</organism>
<dbReference type="GO" id="GO:0008239">
    <property type="term" value="F:dipeptidyl-peptidase activity"/>
    <property type="evidence" value="ECO:0007669"/>
    <property type="project" value="TreeGrafter"/>
</dbReference>
<reference evidence="3 4" key="1">
    <citation type="submission" date="2019-03" db="EMBL/GenBank/DDBJ databases">
        <title>Genomic Encyclopedia of Archaeal and Bacterial Type Strains, Phase II (KMG-II): from individual species to whole genera.</title>
        <authorList>
            <person name="Goeker M."/>
        </authorList>
    </citation>
    <scope>NUCLEOTIDE SEQUENCE [LARGE SCALE GENOMIC DNA]</scope>
    <source>
        <strain evidence="3 4">DSM 28213</strain>
    </source>
</reference>
<dbReference type="PANTHER" id="PTHR11731:SF193">
    <property type="entry name" value="DIPEPTIDYL PEPTIDASE 9"/>
    <property type="match status" value="1"/>
</dbReference>
<dbReference type="InterPro" id="IPR050278">
    <property type="entry name" value="Serine_Prot_S9B/DPPIV"/>
</dbReference>
<keyword evidence="4" id="KW-1185">Reference proteome</keyword>